<dbReference type="Pfam" id="PF24969">
    <property type="entry name" value="LRR_15"/>
    <property type="match status" value="1"/>
</dbReference>
<gene>
    <name evidence="2" type="ORF">BKA59DRAFT_450012</name>
</gene>
<organism evidence="2 3">
    <name type="scientific">Fusarium tricinctum</name>
    <dbReference type="NCBI Taxonomy" id="61284"/>
    <lineage>
        <taxon>Eukaryota</taxon>
        <taxon>Fungi</taxon>
        <taxon>Dikarya</taxon>
        <taxon>Ascomycota</taxon>
        <taxon>Pezizomycotina</taxon>
        <taxon>Sordariomycetes</taxon>
        <taxon>Hypocreomycetidae</taxon>
        <taxon>Hypocreales</taxon>
        <taxon>Nectriaceae</taxon>
        <taxon>Fusarium</taxon>
        <taxon>Fusarium tricinctum species complex</taxon>
    </lineage>
</organism>
<name>A0A8K0S7B5_9HYPO</name>
<feature type="domain" description="Leucine-rich repeat" evidence="1">
    <location>
        <begin position="63"/>
        <end position="420"/>
    </location>
</feature>
<reference evidence="2" key="1">
    <citation type="journal article" date="2021" name="Nat. Commun.">
        <title>Genetic determinants of endophytism in the Arabidopsis root mycobiome.</title>
        <authorList>
            <person name="Mesny F."/>
            <person name="Miyauchi S."/>
            <person name="Thiergart T."/>
            <person name="Pickel B."/>
            <person name="Atanasova L."/>
            <person name="Karlsson M."/>
            <person name="Huettel B."/>
            <person name="Barry K.W."/>
            <person name="Haridas S."/>
            <person name="Chen C."/>
            <person name="Bauer D."/>
            <person name="Andreopoulos W."/>
            <person name="Pangilinan J."/>
            <person name="LaButti K."/>
            <person name="Riley R."/>
            <person name="Lipzen A."/>
            <person name="Clum A."/>
            <person name="Drula E."/>
            <person name="Henrissat B."/>
            <person name="Kohler A."/>
            <person name="Grigoriev I.V."/>
            <person name="Martin F.M."/>
            <person name="Hacquard S."/>
        </authorList>
    </citation>
    <scope>NUCLEOTIDE SEQUENCE</scope>
    <source>
        <strain evidence="2">MPI-SDFR-AT-0068</strain>
    </source>
</reference>
<comment type="caution">
    <text evidence="2">The sequence shown here is derived from an EMBL/GenBank/DDBJ whole genome shotgun (WGS) entry which is preliminary data.</text>
</comment>
<evidence type="ECO:0000313" key="2">
    <source>
        <dbReference type="EMBL" id="KAH7263824.1"/>
    </source>
</evidence>
<accession>A0A8K0S7B5</accession>
<proteinExistence type="predicted"/>
<protein>
    <recommendedName>
        <fullName evidence="1">Leucine-rich repeat domain-containing protein</fullName>
    </recommendedName>
</protein>
<evidence type="ECO:0000313" key="3">
    <source>
        <dbReference type="Proteomes" id="UP000813427"/>
    </source>
</evidence>
<dbReference type="OrthoDB" id="4191831at2759"/>
<dbReference type="Proteomes" id="UP000813427">
    <property type="component" value="Unassembled WGS sequence"/>
</dbReference>
<dbReference type="InterPro" id="IPR056867">
    <property type="entry name" value="LRR_15"/>
</dbReference>
<sequence>MNSQESACLIRCPGEICRLIFGHLLQEDLPAVCLSHRALRVHAEPLLYDSVYFEWREECHHPITSFLRSILLRPQLAAYVRYFELTGGNGYDEPLDQAPKILLSESALEEPLLWVARRTNIPYRESWMEELRNGTMEAFIAVVISQATNLEKLNIWPDFIRGTSLIGEALRSMVFRHADHGLPSQLNQLRDVFMRANSTSRDQTVDHYRNSRRATDLLLPFFYLPSVKRIEAEIDNPVELSWPTKQPPRSNATSLKLFHLRESFLAQILSTTESLQSLRWEWYYDDRFDDGYALTPLVDLTKLAPALRYVQDTLVELTIAKDCLDKQGDYPRITIQGSLDILSEFKVLKMLEFPLALQLGFSPHEAKQIEACLPIGLERLFLTDAFSWVPGWKWKDHDIVNALEVWLESAQTITPKLHSLELCFGSETYFYWRESATAKLDDMCKRAGIDWGMQQTYSSRNK</sequence>
<keyword evidence="3" id="KW-1185">Reference proteome</keyword>
<dbReference type="EMBL" id="JAGPXF010000001">
    <property type="protein sequence ID" value="KAH7263824.1"/>
    <property type="molecule type" value="Genomic_DNA"/>
</dbReference>
<evidence type="ECO:0000259" key="1">
    <source>
        <dbReference type="Pfam" id="PF24969"/>
    </source>
</evidence>
<dbReference type="AlphaFoldDB" id="A0A8K0S7B5"/>